<sequence length="470" mass="53162">MADYLFTFTALLAVLLCIIPGIFHVQTRNWGAILMTFWVILTNTILFINSILWADDLDDKAPIYCLISSPLYVGSNFGLLASITCMIYTLHSYVSNPIILTERVRKRQAVRILLITILVPAIFVGLYYIIQTNKYGIKPILGCFSPAHSDILFFLLDGIWPVIISLIGCYYAARTSYSIIKKRLEIKSLLTYTESGLSTNKFYRLVLFCVTFLLFSFPASLITFFSNVAMADGKIEFNLFDKKFNTVPKYNNGISFFDYAKPLTGFFVFIFFGTGQDAMHTYRKWGRMIHLDSFISCFRERPDEYSPTRTLRSFQNSSSHAPKSLNSQKHSIGDVKIPFPSDTFSGHEKSHNLLFTDGHRTPTEQAQFDLTSGIHFSLDDILLGSPTDSIYYSSKKHNSIYQPNMHTKVSYETFEGNASTLVTTSNSSSTITDSQTIQYDITHSPHVVVTPSTPRNSISINNLHNGINDL</sequence>
<keyword evidence="2" id="KW-1185">Reference proteome</keyword>
<name>A0ACA9KGP6_9GLOM</name>
<accession>A0ACA9KGP6</accession>
<organism evidence="1 2">
    <name type="scientific">Cetraspora pellucida</name>
    <dbReference type="NCBI Taxonomy" id="1433469"/>
    <lineage>
        <taxon>Eukaryota</taxon>
        <taxon>Fungi</taxon>
        <taxon>Fungi incertae sedis</taxon>
        <taxon>Mucoromycota</taxon>
        <taxon>Glomeromycotina</taxon>
        <taxon>Glomeromycetes</taxon>
        <taxon>Diversisporales</taxon>
        <taxon>Gigasporaceae</taxon>
        <taxon>Cetraspora</taxon>
    </lineage>
</organism>
<reference evidence="1" key="1">
    <citation type="submission" date="2021-06" db="EMBL/GenBank/DDBJ databases">
        <authorList>
            <person name="Kallberg Y."/>
            <person name="Tangrot J."/>
            <person name="Rosling A."/>
        </authorList>
    </citation>
    <scope>NUCLEOTIDE SEQUENCE</scope>
    <source>
        <strain evidence="1">28 12/20/2015</strain>
    </source>
</reference>
<comment type="caution">
    <text evidence="1">The sequence shown here is derived from an EMBL/GenBank/DDBJ whole genome shotgun (WGS) entry which is preliminary data.</text>
</comment>
<gene>
    <name evidence="1" type="ORF">SPELUC_LOCUS1620</name>
</gene>
<dbReference type="Proteomes" id="UP000789366">
    <property type="component" value="Unassembled WGS sequence"/>
</dbReference>
<proteinExistence type="predicted"/>
<dbReference type="EMBL" id="CAJVPW010000910">
    <property type="protein sequence ID" value="CAG8469359.1"/>
    <property type="molecule type" value="Genomic_DNA"/>
</dbReference>
<evidence type="ECO:0000313" key="1">
    <source>
        <dbReference type="EMBL" id="CAG8469359.1"/>
    </source>
</evidence>
<protein>
    <submittedName>
        <fullName evidence="1">6838_t:CDS:1</fullName>
    </submittedName>
</protein>
<evidence type="ECO:0000313" key="2">
    <source>
        <dbReference type="Proteomes" id="UP000789366"/>
    </source>
</evidence>